<keyword evidence="3" id="KW-1185">Reference proteome</keyword>
<dbReference type="RefSeq" id="WP_085378500.1">
    <property type="nucleotide sequence ID" value="NZ_CP020612.1"/>
</dbReference>
<evidence type="ECO:0000313" key="2">
    <source>
        <dbReference type="EMBL" id="ARJ70443.1"/>
    </source>
</evidence>
<dbReference type="KEGG" id="pcon:B0A89_13155"/>
<protein>
    <submittedName>
        <fullName evidence="2">Uncharacterized protein</fullName>
    </submittedName>
</protein>
<dbReference type="AlphaFoldDB" id="A0A1W6CZY7"/>
<accession>A0A1W6CZY7</accession>
<name>A0A1W6CZY7_9RHOB</name>
<dbReference type="OrthoDB" id="7771618at2"/>
<sequence length="151" mass="15942">MQIDRADMKLMIEAGYSGLMRGIDTDLKPIFDAIAEWMPQYAAGPIGQALLLMTRGEFAEADRRLTEIIGSALQGRDEARAVLAMCKTLQNEHEQARQLAEQLQGTGGYAEGFADALVNGGDEMAPPPAGGGAETGAKPQAPVALVSGDHS</sequence>
<proteinExistence type="predicted"/>
<reference evidence="2 3" key="1">
    <citation type="submission" date="2017-03" db="EMBL/GenBank/DDBJ databases">
        <title>Genome sequence of Paracoccus contaminans isolated from a water microcosm.</title>
        <authorList>
            <person name="Aurass P."/>
            <person name="Karste S."/>
            <person name="Trost E."/>
            <person name="Glaeser S.P."/>
            <person name="Kaempfer P."/>
            <person name="Flieger A."/>
        </authorList>
    </citation>
    <scope>NUCLEOTIDE SEQUENCE [LARGE SCALE GENOMIC DNA]</scope>
    <source>
        <strain evidence="3">RKI 16-01929T\LMG 29738T\CCM 8701T\CIP 111112T</strain>
    </source>
</reference>
<gene>
    <name evidence="2" type="ORF">B0A89_13155</name>
</gene>
<feature type="region of interest" description="Disordered" evidence="1">
    <location>
        <begin position="121"/>
        <end position="151"/>
    </location>
</feature>
<dbReference type="EMBL" id="CP020612">
    <property type="protein sequence ID" value="ARJ70443.1"/>
    <property type="molecule type" value="Genomic_DNA"/>
</dbReference>
<organism evidence="2 3">
    <name type="scientific">Paracoccus contaminans</name>
    <dbReference type="NCBI Taxonomy" id="1945662"/>
    <lineage>
        <taxon>Bacteria</taxon>
        <taxon>Pseudomonadati</taxon>
        <taxon>Pseudomonadota</taxon>
        <taxon>Alphaproteobacteria</taxon>
        <taxon>Rhodobacterales</taxon>
        <taxon>Paracoccaceae</taxon>
        <taxon>Paracoccus</taxon>
    </lineage>
</organism>
<dbReference type="STRING" id="1945662.B0A89_13155"/>
<evidence type="ECO:0000256" key="1">
    <source>
        <dbReference type="SAM" id="MobiDB-lite"/>
    </source>
</evidence>
<evidence type="ECO:0000313" key="3">
    <source>
        <dbReference type="Proteomes" id="UP000193017"/>
    </source>
</evidence>
<dbReference type="Proteomes" id="UP000193017">
    <property type="component" value="Chromosome"/>
</dbReference>